<evidence type="ECO:0000313" key="8">
    <source>
        <dbReference type="Proteomes" id="UP000199527"/>
    </source>
</evidence>
<dbReference type="RefSeq" id="WP_028112365.1">
    <property type="nucleotide sequence ID" value="NZ_FNEM01000013.1"/>
</dbReference>
<dbReference type="Pfam" id="PF03776">
    <property type="entry name" value="MinE"/>
    <property type="match status" value="1"/>
</dbReference>
<dbReference type="Gene3D" id="3.30.1070.10">
    <property type="entry name" value="Cell division topological specificity factor MinE"/>
    <property type="match status" value="1"/>
</dbReference>
<dbReference type="GO" id="GO:0051301">
    <property type="term" value="P:cell division"/>
    <property type="evidence" value="ECO:0007669"/>
    <property type="project" value="UniProtKB-KW"/>
</dbReference>
<dbReference type="InterPro" id="IPR036707">
    <property type="entry name" value="MinE_sf"/>
</dbReference>
<dbReference type="GO" id="GO:0032955">
    <property type="term" value="P:regulation of division septum assembly"/>
    <property type="evidence" value="ECO:0007669"/>
    <property type="project" value="InterPro"/>
</dbReference>
<dbReference type="HAMAP" id="MF_00262">
    <property type="entry name" value="MinE"/>
    <property type="match status" value="1"/>
</dbReference>
<dbReference type="EMBL" id="FNEM01000013">
    <property type="protein sequence ID" value="SDJ75664.1"/>
    <property type="molecule type" value="Genomic_DNA"/>
</dbReference>
<proteinExistence type="inferred from homology"/>
<keyword evidence="4 6" id="KW-0131">Cell cycle</keyword>
<name>A0A1G8WBR6_9GAMM</name>
<comment type="function">
    <text evidence="5 6">Prevents the cell division inhibition by proteins MinC and MinD at internal division sites while permitting inhibition at polar sites. This ensures cell division at the proper site by restricting the formation of a division septum at the midpoint of the long axis of the cell.</text>
</comment>
<evidence type="ECO:0000256" key="4">
    <source>
        <dbReference type="ARBA" id="ARBA00023306"/>
    </source>
</evidence>
<dbReference type="InterPro" id="IPR005527">
    <property type="entry name" value="MinE"/>
</dbReference>
<evidence type="ECO:0000256" key="2">
    <source>
        <dbReference type="ARBA" id="ARBA00020112"/>
    </source>
</evidence>
<keyword evidence="8" id="KW-1185">Reference proteome</keyword>
<reference evidence="8" key="1">
    <citation type="submission" date="2016-10" db="EMBL/GenBank/DDBJ databases">
        <authorList>
            <person name="Varghese N."/>
            <person name="Submissions S."/>
        </authorList>
    </citation>
    <scope>NUCLEOTIDE SEQUENCE [LARGE SCALE GENOMIC DNA]</scope>
    <source>
        <strain evidence="8">DSM 23317</strain>
    </source>
</reference>
<organism evidence="7 8">
    <name type="scientific">Ferrimonas sediminum</name>
    <dbReference type="NCBI Taxonomy" id="718193"/>
    <lineage>
        <taxon>Bacteria</taxon>
        <taxon>Pseudomonadati</taxon>
        <taxon>Pseudomonadota</taxon>
        <taxon>Gammaproteobacteria</taxon>
        <taxon>Alteromonadales</taxon>
        <taxon>Ferrimonadaceae</taxon>
        <taxon>Ferrimonas</taxon>
    </lineage>
</organism>
<evidence type="ECO:0000313" key="7">
    <source>
        <dbReference type="EMBL" id="SDJ75664.1"/>
    </source>
</evidence>
<dbReference type="NCBIfam" id="NF001422">
    <property type="entry name" value="PRK00296.1"/>
    <property type="match status" value="1"/>
</dbReference>
<dbReference type="OrthoDB" id="9802655at2"/>
<evidence type="ECO:0000256" key="6">
    <source>
        <dbReference type="HAMAP-Rule" id="MF_00262"/>
    </source>
</evidence>
<keyword evidence="3 6" id="KW-0132">Cell division</keyword>
<dbReference type="Proteomes" id="UP000199527">
    <property type="component" value="Unassembled WGS sequence"/>
</dbReference>
<protein>
    <recommendedName>
        <fullName evidence="2 6">Cell division topological specificity factor</fullName>
    </recommendedName>
</protein>
<dbReference type="SUPFAM" id="SSF55229">
    <property type="entry name" value="Cell division protein MinE topological specificity domain"/>
    <property type="match status" value="1"/>
</dbReference>
<dbReference type="GO" id="GO:0042802">
    <property type="term" value="F:identical protein binding"/>
    <property type="evidence" value="ECO:0007669"/>
    <property type="project" value="UniProtKB-ARBA"/>
</dbReference>
<dbReference type="FunFam" id="3.30.1070.10:FF:000001">
    <property type="entry name" value="Cell division topological specificity factor"/>
    <property type="match status" value="1"/>
</dbReference>
<comment type="similarity">
    <text evidence="1 6">Belongs to the MinE family.</text>
</comment>
<evidence type="ECO:0000256" key="5">
    <source>
        <dbReference type="ARBA" id="ARBA00025265"/>
    </source>
</evidence>
<gene>
    <name evidence="6" type="primary">minE</name>
    <name evidence="7" type="ORF">SAMN04488540_1136</name>
</gene>
<dbReference type="NCBIfam" id="TIGR01215">
    <property type="entry name" value="minE"/>
    <property type="match status" value="1"/>
</dbReference>
<accession>A0A1G8WBR6</accession>
<evidence type="ECO:0000256" key="1">
    <source>
        <dbReference type="ARBA" id="ARBA00008168"/>
    </source>
</evidence>
<sequence>MSILDYFRKQEPASANLAKDRLKIVVAHERAQRQGPDYLPDLERDILQVLAKYVSVDADNVKVQLDKTDNQWAVLELNITLPDHQ</sequence>
<dbReference type="AlphaFoldDB" id="A0A1G8WBR6"/>
<evidence type="ECO:0000256" key="3">
    <source>
        <dbReference type="ARBA" id="ARBA00022618"/>
    </source>
</evidence>